<feature type="compositionally biased region" description="Acidic residues" evidence="3">
    <location>
        <begin position="86"/>
        <end position="107"/>
    </location>
</feature>
<accession>A0A2N8U9X4</accession>
<evidence type="ECO:0000256" key="1">
    <source>
        <dbReference type="ARBA" id="ARBA00005605"/>
    </source>
</evidence>
<dbReference type="PANTHER" id="PTHR20835:SF0">
    <property type="entry name" value="E3 UBIQUITIN-PROTEIN LIGASE PPP1R11"/>
    <property type="match status" value="1"/>
</dbReference>
<dbReference type="GO" id="GO:0005634">
    <property type="term" value="C:nucleus"/>
    <property type="evidence" value="ECO:0007669"/>
    <property type="project" value="UniProtKB-SubCell"/>
</dbReference>
<organism evidence="4 5">
    <name type="scientific">Sporisorium reilianum f. sp. reilianum</name>
    <dbReference type="NCBI Taxonomy" id="72559"/>
    <lineage>
        <taxon>Eukaryota</taxon>
        <taxon>Fungi</taxon>
        <taxon>Dikarya</taxon>
        <taxon>Basidiomycota</taxon>
        <taxon>Ustilaginomycotina</taxon>
        <taxon>Ustilaginomycetes</taxon>
        <taxon>Ustilaginales</taxon>
        <taxon>Ustilaginaceae</taxon>
        <taxon>Sporisorium</taxon>
    </lineage>
</organism>
<evidence type="ECO:0000313" key="5">
    <source>
        <dbReference type="Proteomes" id="UP000239563"/>
    </source>
</evidence>
<dbReference type="GO" id="GO:0008157">
    <property type="term" value="F:protein phosphatase 1 binding"/>
    <property type="evidence" value="ECO:0007669"/>
    <property type="project" value="TreeGrafter"/>
</dbReference>
<evidence type="ECO:0000256" key="2">
    <source>
        <dbReference type="RuleBase" id="RU367162"/>
    </source>
</evidence>
<gene>
    <name evidence="4" type="ORF">SRS1_12576</name>
</gene>
<dbReference type="InterPro" id="IPR011107">
    <property type="entry name" value="PPI_Ypi1"/>
</dbReference>
<evidence type="ECO:0000313" key="4">
    <source>
        <dbReference type="EMBL" id="SJX61591.1"/>
    </source>
</evidence>
<dbReference type="Proteomes" id="UP000239563">
    <property type="component" value="Chromosome III"/>
</dbReference>
<feature type="compositionally biased region" description="Basic and acidic residues" evidence="3">
    <location>
        <begin position="117"/>
        <end position="138"/>
    </location>
</feature>
<proteinExistence type="inferred from homology"/>
<name>A0A2N8U9X4_9BASI</name>
<feature type="compositionally biased region" description="Low complexity" evidence="3">
    <location>
        <begin position="1"/>
        <end position="18"/>
    </location>
</feature>
<dbReference type="AlphaFoldDB" id="A0A2N8U9X4"/>
<feature type="compositionally biased region" description="Basic and acidic residues" evidence="3">
    <location>
        <begin position="32"/>
        <end position="47"/>
    </location>
</feature>
<evidence type="ECO:0000256" key="3">
    <source>
        <dbReference type="SAM" id="MobiDB-lite"/>
    </source>
</evidence>
<dbReference type="PANTHER" id="PTHR20835">
    <property type="entry name" value="E3 UBIQUITIN-PROTEIN LIGASE PPP1R11-RELATED"/>
    <property type="match status" value="1"/>
</dbReference>
<dbReference type="GO" id="GO:0004865">
    <property type="term" value="F:protein serine/threonine phosphatase inhibitor activity"/>
    <property type="evidence" value="ECO:0007669"/>
    <property type="project" value="UniProtKB-UniRule"/>
</dbReference>
<comment type="function">
    <text evidence="2">Regulator of type 1 phosphatases which maintains protein phosphatase activity under strict control.</text>
</comment>
<feature type="region of interest" description="Disordered" evidence="3">
    <location>
        <begin position="1"/>
        <end position="202"/>
    </location>
</feature>
<sequence length="202" mass="21321">MSGAPSSSASAPAAAGPSRTLTLTDPEPTAQQHDDVGILRLRPEPRRSSASSRRVVWTQETVDNEGLGRKKSKICCIYHKPKAFDESSDESSSDGEEGTDTESDDSDASAGPNLSKAVRDKLQRRAAHQHADHEHGGECSHGASEAGRKTKQKSRSSGRTQTVTLTETEEDGEGGVGGGKDSGKEDASGGGFRPNAYERGTR</sequence>
<protein>
    <recommendedName>
        <fullName evidence="2">Type 1 phosphatases regulator</fullName>
    </recommendedName>
</protein>
<dbReference type="Pfam" id="PF07491">
    <property type="entry name" value="PPI_Ypi1"/>
    <property type="match status" value="1"/>
</dbReference>
<comment type="subcellular location">
    <subcellularLocation>
        <location evidence="2">Nucleus</location>
    </subcellularLocation>
</comment>
<dbReference type="EMBL" id="LT795056">
    <property type="protein sequence ID" value="SJX61591.1"/>
    <property type="molecule type" value="Genomic_DNA"/>
</dbReference>
<reference evidence="4 5" key="1">
    <citation type="submission" date="2017-02" db="EMBL/GenBank/DDBJ databases">
        <authorList>
            <person name="Peterson S.W."/>
        </authorList>
    </citation>
    <scope>NUCLEOTIDE SEQUENCE [LARGE SCALE GENOMIC DNA]</scope>
    <source>
        <strain evidence="4 5">SRS1_H2-8</strain>
    </source>
</reference>
<keyword evidence="2" id="KW-0539">Nucleus</keyword>
<comment type="similarity">
    <text evidence="1 2">Belongs to the YPI1 family.</text>
</comment>